<feature type="compositionally biased region" description="Polar residues" evidence="1">
    <location>
        <begin position="148"/>
        <end position="158"/>
    </location>
</feature>
<organism evidence="2 3">
    <name type="scientific">Dothidotthia symphoricarpi CBS 119687</name>
    <dbReference type="NCBI Taxonomy" id="1392245"/>
    <lineage>
        <taxon>Eukaryota</taxon>
        <taxon>Fungi</taxon>
        <taxon>Dikarya</taxon>
        <taxon>Ascomycota</taxon>
        <taxon>Pezizomycotina</taxon>
        <taxon>Dothideomycetes</taxon>
        <taxon>Pleosporomycetidae</taxon>
        <taxon>Pleosporales</taxon>
        <taxon>Dothidotthiaceae</taxon>
        <taxon>Dothidotthia</taxon>
    </lineage>
</organism>
<gene>
    <name evidence="2" type="ORF">P153DRAFT_433260</name>
</gene>
<name>A0A6A6A7G7_9PLEO</name>
<keyword evidence="3" id="KW-1185">Reference proteome</keyword>
<feature type="region of interest" description="Disordered" evidence="1">
    <location>
        <begin position="121"/>
        <end position="205"/>
    </location>
</feature>
<dbReference type="AlphaFoldDB" id="A0A6A6A7G7"/>
<evidence type="ECO:0000313" key="2">
    <source>
        <dbReference type="EMBL" id="KAF2126728.1"/>
    </source>
</evidence>
<evidence type="ECO:0000313" key="3">
    <source>
        <dbReference type="Proteomes" id="UP000799771"/>
    </source>
</evidence>
<sequence length="205" mass="22774">MALKKVFDTRGMTSWSVPLGVYGGQEAHAVPPWDEDIVPDEPVSEEQARAAEARFISGGESAANPWDYRAPPPWCHKSGGALDRKVIISVMFETSCLTLNEYAEISRTTDESHACTSDLSAASVRSRLSGPSTHTRTPSGPTRLGNHRQATSTKSRISQLKFVKTSLRKRRTRKPPQHPREEKAHGSGRKERSRELGSRHDHFSM</sequence>
<accession>A0A6A6A7G7</accession>
<evidence type="ECO:0000256" key="1">
    <source>
        <dbReference type="SAM" id="MobiDB-lite"/>
    </source>
</evidence>
<feature type="compositionally biased region" description="Basic residues" evidence="1">
    <location>
        <begin position="166"/>
        <end position="177"/>
    </location>
</feature>
<dbReference type="RefSeq" id="XP_033521120.1">
    <property type="nucleotide sequence ID" value="XM_033673015.1"/>
</dbReference>
<proteinExistence type="predicted"/>
<reference evidence="2" key="1">
    <citation type="journal article" date="2020" name="Stud. Mycol.">
        <title>101 Dothideomycetes genomes: a test case for predicting lifestyles and emergence of pathogens.</title>
        <authorList>
            <person name="Haridas S."/>
            <person name="Albert R."/>
            <person name="Binder M."/>
            <person name="Bloem J."/>
            <person name="Labutti K."/>
            <person name="Salamov A."/>
            <person name="Andreopoulos B."/>
            <person name="Baker S."/>
            <person name="Barry K."/>
            <person name="Bills G."/>
            <person name="Bluhm B."/>
            <person name="Cannon C."/>
            <person name="Castanera R."/>
            <person name="Culley D."/>
            <person name="Daum C."/>
            <person name="Ezra D."/>
            <person name="Gonzalez J."/>
            <person name="Henrissat B."/>
            <person name="Kuo A."/>
            <person name="Liang C."/>
            <person name="Lipzen A."/>
            <person name="Lutzoni F."/>
            <person name="Magnuson J."/>
            <person name="Mondo S."/>
            <person name="Nolan M."/>
            <person name="Ohm R."/>
            <person name="Pangilinan J."/>
            <person name="Park H.-J."/>
            <person name="Ramirez L."/>
            <person name="Alfaro M."/>
            <person name="Sun H."/>
            <person name="Tritt A."/>
            <person name="Yoshinaga Y."/>
            <person name="Zwiers L.-H."/>
            <person name="Turgeon B."/>
            <person name="Goodwin S."/>
            <person name="Spatafora J."/>
            <person name="Crous P."/>
            <person name="Grigoriev I."/>
        </authorList>
    </citation>
    <scope>NUCLEOTIDE SEQUENCE</scope>
    <source>
        <strain evidence="2">CBS 119687</strain>
    </source>
</reference>
<dbReference type="EMBL" id="ML977512">
    <property type="protein sequence ID" value="KAF2126728.1"/>
    <property type="molecule type" value="Genomic_DNA"/>
</dbReference>
<dbReference type="GeneID" id="54413447"/>
<feature type="compositionally biased region" description="Basic and acidic residues" evidence="1">
    <location>
        <begin position="178"/>
        <end position="205"/>
    </location>
</feature>
<dbReference type="Proteomes" id="UP000799771">
    <property type="component" value="Unassembled WGS sequence"/>
</dbReference>
<protein>
    <submittedName>
        <fullName evidence="2">Uncharacterized protein</fullName>
    </submittedName>
</protein>
<feature type="compositionally biased region" description="Polar residues" evidence="1">
    <location>
        <begin position="129"/>
        <end position="140"/>
    </location>
</feature>